<evidence type="ECO:0000256" key="2">
    <source>
        <dbReference type="ARBA" id="ARBA00007529"/>
    </source>
</evidence>
<evidence type="ECO:0000256" key="3">
    <source>
        <dbReference type="ARBA" id="ARBA00013105"/>
    </source>
</evidence>
<reference evidence="4 5" key="1">
    <citation type="submission" date="2018-09" db="EMBL/GenBank/DDBJ databases">
        <title>Phylogeny of the Shewanellaceae, and recommendation for two new genera, Pseudoshewanella and Parashewanella.</title>
        <authorList>
            <person name="Wang G."/>
        </authorList>
    </citation>
    <scope>NUCLEOTIDE SEQUENCE [LARGE SCALE GENOMIC DNA]</scope>
    <source>
        <strain evidence="4 5">C51</strain>
    </source>
</reference>
<proteinExistence type="inferred from homology"/>
<gene>
    <name evidence="4" type="ORF">D5018_20320</name>
</gene>
<dbReference type="PANTHER" id="PTHR33442:SF1">
    <property type="entry name" value="TRANS-3-HYDROXY-L-PROLINE DEHYDRATASE"/>
    <property type="match status" value="1"/>
</dbReference>
<comment type="similarity">
    <text evidence="2">Belongs to the proline racemase family.</text>
</comment>
<dbReference type="SFLD" id="SFLDS00028">
    <property type="entry name" value="Proline_Racemase"/>
    <property type="match status" value="1"/>
</dbReference>
<dbReference type="Pfam" id="PF05544">
    <property type="entry name" value="Pro_racemase"/>
    <property type="match status" value="1"/>
</dbReference>
<evidence type="ECO:0000313" key="4">
    <source>
        <dbReference type="EMBL" id="RLV57856.1"/>
    </source>
</evidence>
<dbReference type="EC" id="4.2.1.77" evidence="3"/>
<comment type="catalytic activity">
    <reaction evidence="1">
        <text>trans-3-hydroxy-L-proline = 1-pyrroline-2-carboxylate + H2O</text>
        <dbReference type="Rhea" id="RHEA:10320"/>
        <dbReference type="ChEBI" id="CHEBI:15377"/>
        <dbReference type="ChEBI" id="CHEBI:39785"/>
        <dbReference type="ChEBI" id="CHEBI:57938"/>
        <dbReference type="EC" id="4.2.1.77"/>
    </reaction>
</comment>
<sequence length="346" mass="38281">MVSFSISEHQQKNLQIIKTTDVHTEGEPLRIVTDGFPKIKGKTILEKRRYAKEHLDHLRQALIFEPRGHADMYGALITEPERKDSDYGVLFIHNEGYSSMCGHAILALTTVASQADNHGWVNGEKHYKVDTPAGQVIANAVKDLQGNIFASFKNIASWAEALDCKIEIEGIGIIKFDIGFGGAYYAFVDADKYGIKCTPDNVTALIELGKKIKQAVSEKYNICHPLESDLSFLYGTIFTSKKVDKQESHSKHVCIFADGEVDRSPTGTGVSARVALLKARNEITLNQTLSIESIVGGSMTVTAISETDFFGKQSVIPEVTGTAYITGRHEFIIDENDPFKYGFLLR</sequence>
<dbReference type="GO" id="GO:0050346">
    <property type="term" value="F:trans-L-3-hydroxyproline dehydratase activity"/>
    <property type="evidence" value="ECO:0007669"/>
    <property type="project" value="UniProtKB-EC"/>
</dbReference>
<dbReference type="PANTHER" id="PTHR33442">
    <property type="entry name" value="TRANS-3-HYDROXY-L-PROLINE DEHYDRATASE"/>
    <property type="match status" value="1"/>
</dbReference>
<dbReference type="InterPro" id="IPR008794">
    <property type="entry name" value="Pro_racemase_fam"/>
</dbReference>
<evidence type="ECO:0000256" key="1">
    <source>
        <dbReference type="ARBA" id="ARBA00001148"/>
    </source>
</evidence>
<dbReference type="Gene3D" id="3.10.310.10">
    <property type="entry name" value="Diaminopimelate Epimerase, Chain A, domain 1"/>
    <property type="match status" value="2"/>
</dbReference>
<comment type="caution">
    <text evidence="4">The sequence shown here is derived from an EMBL/GenBank/DDBJ whole genome shotgun (WGS) entry which is preliminary data.</text>
</comment>
<dbReference type="AlphaFoldDB" id="A0A3L8PR67"/>
<dbReference type="OrthoDB" id="181267at2"/>
<dbReference type="GO" id="GO:0047580">
    <property type="term" value="F:4-hydroxyproline epimerase activity"/>
    <property type="evidence" value="ECO:0007669"/>
    <property type="project" value="TreeGrafter"/>
</dbReference>
<organism evidence="4 5">
    <name type="scientific">Parashewanella curva</name>
    <dbReference type="NCBI Taxonomy" id="2338552"/>
    <lineage>
        <taxon>Bacteria</taxon>
        <taxon>Pseudomonadati</taxon>
        <taxon>Pseudomonadota</taxon>
        <taxon>Gammaproteobacteria</taxon>
        <taxon>Alteromonadales</taxon>
        <taxon>Shewanellaceae</taxon>
        <taxon>Parashewanella</taxon>
    </lineage>
</organism>
<dbReference type="SUPFAM" id="SSF54506">
    <property type="entry name" value="Diaminopimelate epimerase-like"/>
    <property type="match status" value="1"/>
</dbReference>
<protein>
    <recommendedName>
        <fullName evidence="3">trans-L-3-hydroxyproline dehydratase</fullName>
        <ecNumber evidence="3">4.2.1.77</ecNumber>
    </recommendedName>
</protein>
<dbReference type="PIRSF" id="PIRSF029792">
    <property type="entry name" value="Pro_racemase"/>
    <property type="match status" value="1"/>
</dbReference>
<dbReference type="RefSeq" id="WP_121840808.1">
    <property type="nucleotide sequence ID" value="NZ_ML014877.1"/>
</dbReference>
<dbReference type="FunFam" id="3.10.310.10:FF:000003">
    <property type="entry name" value="Proline racemase"/>
    <property type="match status" value="1"/>
</dbReference>
<dbReference type="Proteomes" id="UP000281474">
    <property type="component" value="Unassembled WGS sequence"/>
</dbReference>
<keyword evidence="5" id="KW-1185">Reference proteome</keyword>
<evidence type="ECO:0000313" key="5">
    <source>
        <dbReference type="Proteomes" id="UP000281474"/>
    </source>
</evidence>
<accession>A0A3L8PR67</accession>
<dbReference type="EMBL" id="QZEI01000128">
    <property type="protein sequence ID" value="RLV57856.1"/>
    <property type="molecule type" value="Genomic_DNA"/>
</dbReference>
<name>A0A3L8PR67_9GAMM</name>